<feature type="signal peptide" evidence="2">
    <location>
        <begin position="1"/>
        <end position="21"/>
    </location>
</feature>
<reference evidence="3" key="1">
    <citation type="submission" date="2020-11" db="EMBL/GenBank/DDBJ databases">
        <title>Nocardioides cynanchi sp. nov., isolated from soil of rhizosphere of Cynanchum wilfordii.</title>
        <authorList>
            <person name="Lee J.-S."/>
            <person name="Suh M.K."/>
            <person name="Kim J.-S."/>
        </authorList>
    </citation>
    <scope>NUCLEOTIDE SEQUENCE</scope>
    <source>
        <strain evidence="3">KCTC 19276</strain>
    </source>
</reference>
<keyword evidence="4" id="KW-1185">Reference proteome</keyword>
<protein>
    <submittedName>
        <fullName evidence="3">Uncharacterized protein</fullName>
    </submittedName>
</protein>
<dbReference type="Proteomes" id="UP000660668">
    <property type="component" value="Unassembled WGS sequence"/>
</dbReference>
<keyword evidence="2" id="KW-0732">Signal</keyword>
<evidence type="ECO:0000256" key="2">
    <source>
        <dbReference type="SAM" id="SignalP"/>
    </source>
</evidence>
<dbReference type="EMBL" id="JADKPO010000011">
    <property type="protein sequence ID" value="MBF4768090.1"/>
    <property type="molecule type" value="Genomic_DNA"/>
</dbReference>
<evidence type="ECO:0000256" key="1">
    <source>
        <dbReference type="SAM" id="MobiDB-lite"/>
    </source>
</evidence>
<dbReference type="PROSITE" id="PS51257">
    <property type="entry name" value="PROKAR_LIPOPROTEIN"/>
    <property type="match status" value="1"/>
</dbReference>
<evidence type="ECO:0000313" key="3">
    <source>
        <dbReference type="EMBL" id="MBF4768090.1"/>
    </source>
</evidence>
<feature type="region of interest" description="Disordered" evidence="1">
    <location>
        <begin position="68"/>
        <end position="87"/>
    </location>
</feature>
<dbReference type="AlphaFoldDB" id="A0A930YPW2"/>
<organism evidence="3 4">
    <name type="scientific">Nocardioides agariphilus</name>
    <dbReference type="NCBI Taxonomy" id="433664"/>
    <lineage>
        <taxon>Bacteria</taxon>
        <taxon>Bacillati</taxon>
        <taxon>Actinomycetota</taxon>
        <taxon>Actinomycetes</taxon>
        <taxon>Propionibacteriales</taxon>
        <taxon>Nocardioidaceae</taxon>
        <taxon>Nocardioides</taxon>
    </lineage>
</organism>
<feature type="chain" id="PRO_5036818882" evidence="2">
    <location>
        <begin position="22"/>
        <end position="350"/>
    </location>
</feature>
<dbReference type="RefSeq" id="WP_194696245.1">
    <property type="nucleotide sequence ID" value="NZ_JADKPO010000011.1"/>
</dbReference>
<sequence>MTHRRQRLVALVLVGACAALAACSDDSSSTVAGEVVAGRPSLEIIGDFGFVLIPTGRIDVVVGEAQTGDVTPDEARDDATHQAPEGGSWIPVHIAHDPFGHMGISVGLTGGSPQPAQVALVVDGKTTNLGAPYRVVGDEGTADSGLDNVWVAVDERPDQIDSVRVAVTYDGLTQTVNPKTGAREAGAAEPLYVKQAQEYQAPCAQGGIETGGVELELACTIGPAQRTPYLPGAGWAAEDHAWLVLGAAVSVSRATADATAYDVVSMQPALTVDGSTPLPPDGRFGEVRRDPQRVSGTWAFDVAAEGAVSVGVEVDLRLRKSDDADPGPGTRRATVRQTVELAGELAGESG</sequence>
<proteinExistence type="predicted"/>
<gene>
    <name evidence="3" type="ORF">ISU10_09950</name>
</gene>
<name>A0A930YPW2_9ACTN</name>
<evidence type="ECO:0000313" key="4">
    <source>
        <dbReference type="Proteomes" id="UP000660668"/>
    </source>
</evidence>
<accession>A0A930YPW2</accession>
<comment type="caution">
    <text evidence="3">The sequence shown here is derived from an EMBL/GenBank/DDBJ whole genome shotgun (WGS) entry which is preliminary data.</text>
</comment>